<name>A0A270NIJ0_STEMA</name>
<evidence type="ECO:0000259" key="6">
    <source>
        <dbReference type="Pfam" id="PF00419"/>
    </source>
</evidence>
<keyword evidence="4" id="KW-0281">Fimbrium</keyword>
<dbReference type="InterPro" id="IPR008966">
    <property type="entry name" value="Adhesion_dom_sf"/>
</dbReference>
<comment type="caution">
    <text evidence="8">The sequence shown here is derived from an EMBL/GenBank/DDBJ whole genome shotgun (WGS) entry which is preliminary data.</text>
</comment>
<geneLocation type="plasmid" evidence="7">
    <name>unnamed1</name>
</geneLocation>
<dbReference type="RefSeq" id="WP_095377885.1">
    <property type="nucleotide sequence ID" value="NZ_NJGC01000009.1"/>
</dbReference>
<reference evidence="8 10" key="1">
    <citation type="submission" date="2017-06" db="EMBL/GenBank/DDBJ databases">
        <title>Genome sequencing and assembly of Stenotrophomonas maltophilia DF07.</title>
        <authorList>
            <person name="Iyer R."/>
        </authorList>
    </citation>
    <scope>NUCLEOTIDE SEQUENCE [LARGE SCALE GENOMIC DNA]</scope>
    <source>
        <strain evidence="8 10">DF07</strain>
        <plasmid evidence="7">unnamed1</plasmid>
    </source>
</reference>
<keyword evidence="3 5" id="KW-0732">Signal</keyword>
<dbReference type="InterPro" id="IPR000259">
    <property type="entry name" value="Adhesion_dom_fimbrial"/>
</dbReference>
<evidence type="ECO:0000256" key="3">
    <source>
        <dbReference type="ARBA" id="ARBA00022729"/>
    </source>
</evidence>
<proteinExistence type="inferred from homology"/>
<evidence type="ECO:0000313" key="8">
    <source>
        <dbReference type="EMBL" id="PAM71847.1"/>
    </source>
</evidence>
<dbReference type="EMBL" id="NJGC01000009">
    <property type="protein sequence ID" value="PAM71856.1"/>
    <property type="molecule type" value="Genomic_DNA"/>
</dbReference>
<dbReference type="GO" id="GO:0009289">
    <property type="term" value="C:pilus"/>
    <property type="evidence" value="ECO:0007669"/>
    <property type="project" value="UniProtKB-SubCell"/>
</dbReference>
<keyword evidence="7" id="KW-0614">Plasmid</keyword>
<evidence type="ECO:0000256" key="1">
    <source>
        <dbReference type="ARBA" id="ARBA00004561"/>
    </source>
</evidence>
<dbReference type="EMBL" id="NJGC01000009">
    <property type="protein sequence ID" value="PAM71847.1"/>
    <property type="molecule type" value="Genomic_DNA"/>
</dbReference>
<dbReference type="Proteomes" id="UP000216433">
    <property type="component" value="Unassembled WGS sequence"/>
</dbReference>
<evidence type="ECO:0000256" key="2">
    <source>
        <dbReference type="ARBA" id="ARBA00006671"/>
    </source>
</evidence>
<dbReference type="Gene3D" id="2.60.40.1090">
    <property type="entry name" value="Fimbrial-type adhesion domain"/>
    <property type="match status" value="1"/>
</dbReference>
<evidence type="ECO:0000313" key="9">
    <source>
        <dbReference type="EMBL" id="PAM71856.1"/>
    </source>
</evidence>
<feature type="chain" id="PRO_5011916408" evidence="5">
    <location>
        <begin position="24"/>
        <end position="170"/>
    </location>
</feature>
<comment type="subcellular location">
    <subcellularLocation>
        <location evidence="1">Fimbrium</location>
    </subcellularLocation>
</comment>
<feature type="domain" description="Fimbrial-type adhesion" evidence="6">
    <location>
        <begin position="29"/>
        <end position="169"/>
    </location>
</feature>
<dbReference type="PANTHER" id="PTHR33420:SF12">
    <property type="entry name" value="FIMBRIN-LIKE PROTEIN FIMI-RELATED"/>
    <property type="match status" value="1"/>
</dbReference>
<dbReference type="PANTHER" id="PTHR33420">
    <property type="entry name" value="FIMBRIAL SUBUNIT ELFA-RELATED"/>
    <property type="match status" value="1"/>
</dbReference>
<accession>A0A270NIJ0</accession>
<evidence type="ECO:0000313" key="7">
    <source>
        <dbReference type="EMBL" id="PAM64690.1"/>
    </source>
</evidence>
<gene>
    <name evidence="8" type="ORF">CEK00_09665</name>
    <name evidence="9" type="ORF">CEK00_09720</name>
    <name evidence="7" type="ORF">CEK00_21985</name>
</gene>
<protein>
    <submittedName>
        <fullName evidence="8">Fimbrial protein</fullName>
    </submittedName>
</protein>
<dbReference type="SUPFAM" id="SSF49401">
    <property type="entry name" value="Bacterial adhesins"/>
    <property type="match status" value="1"/>
</dbReference>
<comment type="similarity">
    <text evidence="2">Belongs to the fimbrial protein family.</text>
</comment>
<dbReference type="InterPro" id="IPR036937">
    <property type="entry name" value="Adhesion_dom_fimbrial_sf"/>
</dbReference>
<evidence type="ECO:0000256" key="4">
    <source>
        <dbReference type="ARBA" id="ARBA00023263"/>
    </source>
</evidence>
<dbReference type="Pfam" id="PF00419">
    <property type="entry name" value="Fimbrial"/>
    <property type="match status" value="1"/>
</dbReference>
<organism evidence="8 10">
    <name type="scientific">Stenotrophomonas maltophilia</name>
    <name type="common">Pseudomonas maltophilia</name>
    <name type="synonym">Xanthomonas maltophilia</name>
    <dbReference type="NCBI Taxonomy" id="40324"/>
    <lineage>
        <taxon>Bacteria</taxon>
        <taxon>Pseudomonadati</taxon>
        <taxon>Pseudomonadota</taxon>
        <taxon>Gammaproteobacteria</taxon>
        <taxon>Lysobacterales</taxon>
        <taxon>Lysobacteraceae</taxon>
        <taxon>Stenotrophomonas</taxon>
        <taxon>Stenotrophomonas maltophilia group</taxon>
    </lineage>
</organism>
<evidence type="ECO:0000313" key="10">
    <source>
        <dbReference type="Proteomes" id="UP000216433"/>
    </source>
</evidence>
<evidence type="ECO:0000256" key="5">
    <source>
        <dbReference type="SAM" id="SignalP"/>
    </source>
</evidence>
<dbReference type="GO" id="GO:0043709">
    <property type="term" value="P:cell adhesion involved in single-species biofilm formation"/>
    <property type="evidence" value="ECO:0007669"/>
    <property type="project" value="TreeGrafter"/>
</dbReference>
<dbReference type="EMBL" id="NJGC01000149">
    <property type="protein sequence ID" value="PAM64690.1"/>
    <property type="molecule type" value="Genomic_DNA"/>
</dbReference>
<feature type="signal peptide" evidence="5">
    <location>
        <begin position="1"/>
        <end position="23"/>
    </location>
</feature>
<sequence>MNTASISLAIALAAATFAPAALAADTLTINGEVLASTCTVGNNGSVTVPMGKLDLASLQSNNKSSAQNFKVTLDCAGVTGSQDVAVKFSGMADADGNLKVTPGGASAVAYRIEDASGNQLKINDMPTEFVTVSADAAYDIDYTVWFTAEAGGTPTAGVANATAQMDVVYK</sequence>
<dbReference type="InterPro" id="IPR050263">
    <property type="entry name" value="Bact_Fimbrial_Adh_Pro"/>
</dbReference>
<dbReference type="AlphaFoldDB" id="A0A270NIJ0"/>